<dbReference type="Pfam" id="PF01266">
    <property type="entry name" value="DAO"/>
    <property type="match status" value="1"/>
</dbReference>
<dbReference type="OrthoDB" id="9767869at2"/>
<dbReference type="FunFam" id="2.102.10.10:FF:000014">
    <property type="entry name" value="Oxidoreductase, FAD dependent"/>
    <property type="match status" value="1"/>
</dbReference>
<dbReference type="RefSeq" id="WP_111146755.1">
    <property type="nucleotide sequence ID" value="NZ_QKRB01000043.1"/>
</dbReference>
<dbReference type="GO" id="GO:0016705">
    <property type="term" value="F:oxidoreductase activity, acting on paired donors, with incorporation or reduction of molecular oxygen"/>
    <property type="evidence" value="ECO:0007669"/>
    <property type="project" value="UniProtKB-ARBA"/>
</dbReference>
<keyword evidence="8" id="KW-1185">Reference proteome</keyword>
<dbReference type="AlphaFoldDB" id="A0A2W1LD60"/>
<dbReference type="PANTHER" id="PTHR13847">
    <property type="entry name" value="SARCOSINE DEHYDROGENASE-RELATED"/>
    <property type="match status" value="1"/>
</dbReference>
<accession>A0A2W1LD60</accession>
<dbReference type="Pfam" id="PF00355">
    <property type="entry name" value="Rieske"/>
    <property type="match status" value="1"/>
</dbReference>
<dbReference type="Gene3D" id="2.102.10.10">
    <property type="entry name" value="Rieske [2Fe-2S] iron-sulphur domain"/>
    <property type="match status" value="1"/>
</dbReference>
<dbReference type="CDD" id="cd03477">
    <property type="entry name" value="Rieske_YhfW_C"/>
    <property type="match status" value="1"/>
</dbReference>
<dbReference type="InterPro" id="IPR038010">
    <property type="entry name" value="YhfW_C"/>
</dbReference>
<evidence type="ECO:0000256" key="1">
    <source>
        <dbReference type="ARBA" id="ARBA00022714"/>
    </source>
</evidence>
<evidence type="ECO:0000256" key="2">
    <source>
        <dbReference type="ARBA" id="ARBA00022723"/>
    </source>
</evidence>
<evidence type="ECO:0000259" key="6">
    <source>
        <dbReference type="PROSITE" id="PS51296"/>
    </source>
</evidence>
<dbReference type="GO" id="GO:0016020">
    <property type="term" value="C:membrane"/>
    <property type="evidence" value="ECO:0007669"/>
    <property type="project" value="InterPro"/>
</dbReference>
<dbReference type="GO" id="GO:0046872">
    <property type="term" value="F:metal ion binding"/>
    <property type="evidence" value="ECO:0007669"/>
    <property type="project" value="UniProtKB-KW"/>
</dbReference>
<evidence type="ECO:0000313" key="7">
    <source>
        <dbReference type="EMBL" id="PZD96010.1"/>
    </source>
</evidence>
<evidence type="ECO:0000256" key="5">
    <source>
        <dbReference type="ARBA" id="ARBA00023157"/>
    </source>
</evidence>
<keyword evidence="2" id="KW-0479">Metal-binding</keyword>
<dbReference type="InterPro" id="IPR005805">
    <property type="entry name" value="Rieske_Fe-S_prot_C"/>
</dbReference>
<dbReference type="PRINTS" id="PR00162">
    <property type="entry name" value="RIESKE"/>
</dbReference>
<evidence type="ECO:0000256" key="4">
    <source>
        <dbReference type="ARBA" id="ARBA00023014"/>
    </source>
</evidence>
<dbReference type="Gene3D" id="3.30.9.10">
    <property type="entry name" value="D-Amino Acid Oxidase, subunit A, domain 2"/>
    <property type="match status" value="1"/>
</dbReference>
<dbReference type="Proteomes" id="UP000249522">
    <property type="component" value="Unassembled WGS sequence"/>
</dbReference>
<dbReference type="GO" id="GO:0005737">
    <property type="term" value="C:cytoplasm"/>
    <property type="evidence" value="ECO:0007669"/>
    <property type="project" value="TreeGrafter"/>
</dbReference>
<dbReference type="EMBL" id="QKRB01000043">
    <property type="protein sequence ID" value="PZD96010.1"/>
    <property type="molecule type" value="Genomic_DNA"/>
</dbReference>
<sequence>MNHEHEPNPLKPLLPEHSVSYWRDSTVQPDFPPLSESIRAEVAIVGAGIAGLTTAYVLAMDGVDVVLIEAADILSGTTGYTTAKITSQHNLIYDELISTFGEEKAKQYYLANEEALSFMRNLVTQHEIDCDWHEEDNVVYATTDEYTRKIEKEMKAYDKLGINGALLPELPLQLGAKSAIKMSGQARFHPLQYLNKLLDEAVRFGARVFTHTKAVDIDTDDEDKPKVKTAQGHTITCGNVVVATHYPFCDNLGMHFSRLHTERSYVVGVTTDTPYPGGMYISADQPKRSLRSTAYNGQQLIIVGGEGHKTGHETDTLKMYGALEQFAKEQFGDIAIPYRWSAQDVVTLDRVPYIGPITGKHPHVHIATGFHKWGMSNGTLSALLLRDMIAGRDNSYAELFAPSRFHAGSDIKTFVVQNADVAKNYVKGKMETINRDPGELQKCEGAVVTMNGKRAGAYKDENGNYHVVDTTCTHMGCELEWNNGERSWDCPCHGSRFSYTGDVIEGPATKALSKMDWPEDFEEIEIVSKNKPIR</sequence>
<keyword evidence="5" id="KW-1015">Disulfide bond</keyword>
<feature type="domain" description="Rieske" evidence="6">
    <location>
        <begin position="439"/>
        <end position="526"/>
    </location>
</feature>
<evidence type="ECO:0000313" key="8">
    <source>
        <dbReference type="Proteomes" id="UP000249522"/>
    </source>
</evidence>
<organism evidence="7 8">
    <name type="scientific">Paenibacillus sambharensis</name>
    <dbReference type="NCBI Taxonomy" id="1803190"/>
    <lineage>
        <taxon>Bacteria</taxon>
        <taxon>Bacillati</taxon>
        <taxon>Bacillota</taxon>
        <taxon>Bacilli</taxon>
        <taxon>Bacillales</taxon>
        <taxon>Paenibacillaceae</taxon>
        <taxon>Paenibacillus</taxon>
    </lineage>
</organism>
<dbReference type="InterPro" id="IPR006076">
    <property type="entry name" value="FAD-dep_OxRdtase"/>
</dbReference>
<dbReference type="InterPro" id="IPR017941">
    <property type="entry name" value="Rieske_2Fe-2S"/>
</dbReference>
<dbReference type="InterPro" id="IPR036188">
    <property type="entry name" value="FAD/NAD-bd_sf"/>
</dbReference>
<evidence type="ECO:0000256" key="3">
    <source>
        <dbReference type="ARBA" id="ARBA00023004"/>
    </source>
</evidence>
<protein>
    <submittedName>
        <fullName evidence="7">FAD-dependent oxidoreductase</fullName>
    </submittedName>
</protein>
<keyword evidence="3" id="KW-0408">Iron</keyword>
<dbReference type="GO" id="GO:0004497">
    <property type="term" value="F:monooxygenase activity"/>
    <property type="evidence" value="ECO:0007669"/>
    <property type="project" value="UniProtKB-ARBA"/>
</dbReference>
<comment type="caution">
    <text evidence="7">The sequence shown here is derived from an EMBL/GenBank/DDBJ whole genome shotgun (WGS) entry which is preliminary data.</text>
</comment>
<gene>
    <name evidence="7" type="ORF">DNH61_09915</name>
</gene>
<dbReference type="SUPFAM" id="SSF50022">
    <property type="entry name" value="ISP domain"/>
    <property type="match status" value="1"/>
</dbReference>
<proteinExistence type="predicted"/>
<keyword evidence="4" id="KW-0411">Iron-sulfur</keyword>
<dbReference type="InterPro" id="IPR036922">
    <property type="entry name" value="Rieske_2Fe-2S_sf"/>
</dbReference>
<dbReference type="GO" id="GO:0051537">
    <property type="term" value="F:2 iron, 2 sulfur cluster binding"/>
    <property type="evidence" value="ECO:0007669"/>
    <property type="project" value="UniProtKB-KW"/>
</dbReference>
<dbReference type="PROSITE" id="PS51296">
    <property type="entry name" value="RIESKE"/>
    <property type="match status" value="1"/>
</dbReference>
<name>A0A2W1LD60_9BACL</name>
<dbReference type="PANTHER" id="PTHR13847:SF274">
    <property type="entry name" value="RIESKE 2FE-2S IRON-SULFUR PROTEIN YHFW-RELATED"/>
    <property type="match status" value="1"/>
</dbReference>
<dbReference type="SUPFAM" id="SSF51905">
    <property type="entry name" value="FAD/NAD(P)-binding domain"/>
    <property type="match status" value="1"/>
</dbReference>
<dbReference type="Gene3D" id="3.50.50.60">
    <property type="entry name" value="FAD/NAD(P)-binding domain"/>
    <property type="match status" value="1"/>
</dbReference>
<keyword evidence="1" id="KW-0001">2Fe-2S</keyword>
<reference evidence="7 8" key="1">
    <citation type="submission" date="2018-06" db="EMBL/GenBank/DDBJ databases">
        <title>Paenibacillus imtechensis sp. nov.</title>
        <authorList>
            <person name="Pinnaka A.K."/>
            <person name="Singh H."/>
            <person name="Kaur M."/>
        </authorList>
    </citation>
    <scope>NUCLEOTIDE SEQUENCE [LARGE SCALE GENOMIC DNA]</scope>
    <source>
        <strain evidence="7 8">SMB1</strain>
    </source>
</reference>